<dbReference type="GO" id="GO:0000467">
    <property type="term" value="P:exonucleolytic trimming to generate mature 3'-end of 5.8S rRNA from tricistronic rRNA transcript (SSU-rRNA, 5.8S rRNA, LSU-rRNA)"/>
    <property type="evidence" value="ECO:0007669"/>
    <property type="project" value="InterPro"/>
</dbReference>
<dbReference type="GO" id="GO:0003727">
    <property type="term" value="F:single-stranded RNA binding"/>
    <property type="evidence" value="ECO:0007669"/>
    <property type="project" value="TreeGrafter"/>
</dbReference>
<dbReference type="GO" id="GO:0071039">
    <property type="term" value="P:nuclear polyadenylation-dependent CUT catabolic process"/>
    <property type="evidence" value="ECO:0007669"/>
    <property type="project" value="TreeGrafter"/>
</dbReference>
<dbReference type="GO" id="GO:0071040">
    <property type="term" value="P:nuclear polyadenylation-dependent antisense transcript catabolic process"/>
    <property type="evidence" value="ECO:0007669"/>
    <property type="project" value="TreeGrafter"/>
</dbReference>
<gene>
    <name evidence="2" type="ORF">F2Q70_00004938</name>
</gene>
<dbReference type="InterPro" id="IPR002562">
    <property type="entry name" value="3'-5'_exonuclease_dom"/>
</dbReference>
<evidence type="ECO:0000259" key="1">
    <source>
        <dbReference type="SMART" id="SM00474"/>
    </source>
</evidence>
<dbReference type="AlphaFoldDB" id="A0A8S9ITI3"/>
<dbReference type="InterPro" id="IPR036397">
    <property type="entry name" value="RNaseH_sf"/>
</dbReference>
<evidence type="ECO:0000313" key="2">
    <source>
        <dbReference type="EMBL" id="KAF2573064.1"/>
    </source>
</evidence>
<dbReference type="Gene3D" id="3.30.420.10">
    <property type="entry name" value="Ribonuclease H-like superfamily/Ribonuclease H"/>
    <property type="match status" value="1"/>
</dbReference>
<dbReference type="InterPro" id="IPR045092">
    <property type="entry name" value="Rrp6-like"/>
</dbReference>
<dbReference type="GO" id="GO:0000175">
    <property type="term" value="F:3'-5'-RNA exonuclease activity"/>
    <property type="evidence" value="ECO:0007669"/>
    <property type="project" value="InterPro"/>
</dbReference>
<dbReference type="PANTHER" id="PTHR12124">
    <property type="entry name" value="POLYMYOSITIS/SCLERODERMA AUTOANTIGEN-RELATED"/>
    <property type="match status" value="1"/>
</dbReference>
<proteinExistence type="predicted"/>
<comment type="caution">
    <text evidence="2">The sequence shown here is derived from an EMBL/GenBank/DDBJ whole genome shotgun (WGS) entry which is preliminary data.</text>
</comment>
<dbReference type="EMBL" id="QGKY02001015">
    <property type="protein sequence ID" value="KAF2573064.1"/>
    <property type="molecule type" value="Genomic_DNA"/>
</dbReference>
<dbReference type="GO" id="GO:0071051">
    <property type="term" value="P:poly(A)-dependent snoRNA 3'-end processing"/>
    <property type="evidence" value="ECO:0007669"/>
    <property type="project" value="TreeGrafter"/>
</dbReference>
<dbReference type="GO" id="GO:0071035">
    <property type="term" value="P:nuclear polyadenylation-dependent rRNA catabolic process"/>
    <property type="evidence" value="ECO:0007669"/>
    <property type="project" value="TreeGrafter"/>
</dbReference>
<dbReference type="GO" id="GO:0005730">
    <property type="term" value="C:nucleolus"/>
    <property type="evidence" value="ECO:0007669"/>
    <property type="project" value="TreeGrafter"/>
</dbReference>
<dbReference type="SMART" id="SM00474">
    <property type="entry name" value="35EXOc"/>
    <property type="match status" value="1"/>
</dbReference>
<dbReference type="GO" id="GO:0000176">
    <property type="term" value="C:nuclear exosome (RNase complex)"/>
    <property type="evidence" value="ECO:0007669"/>
    <property type="project" value="TreeGrafter"/>
</dbReference>
<dbReference type="GO" id="GO:0071037">
    <property type="term" value="P:nuclear polyadenylation-dependent snRNA catabolic process"/>
    <property type="evidence" value="ECO:0007669"/>
    <property type="project" value="TreeGrafter"/>
</dbReference>
<organism evidence="2">
    <name type="scientific">Brassica cretica</name>
    <name type="common">Mustard</name>
    <dbReference type="NCBI Taxonomy" id="69181"/>
    <lineage>
        <taxon>Eukaryota</taxon>
        <taxon>Viridiplantae</taxon>
        <taxon>Streptophyta</taxon>
        <taxon>Embryophyta</taxon>
        <taxon>Tracheophyta</taxon>
        <taxon>Spermatophyta</taxon>
        <taxon>Magnoliopsida</taxon>
        <taxon>eudicotyledons</taxon>
        <taxon>Gunneridae</taxon>
        <taxon>Pentapetalae</taxon>
        <taxon>rosids</taxon>
        <taxon>malvids</taxon>
        <taxon>Brassicales</taxon>
        <taxon>Brassicaceae</taxon>
        <taxon>Brassiceae</taxon>
        <taxon>Brassica</taxon>
    </lineage>
</organism>
<protein>
    <recommendedName>
        <fullName evidence="1">3'-5' exonuclease domain-containing protein</fullName>
    </recommendedName>
</protein>
<accession>A0A8S9ITI3</accession>
<dbReference type="PANTHER" id="PTHR12124:SF70">
    <property type="entry name" value="HRDC DOMAIN-CONTAINING PROTEIN"/>
    <property type="match status" value="1"/>
</dbReference>
<dbReference type="SUPFAM" id="SSF53098">
    <property type="entry name" value="Ribonuclease H-like"/>
    <property type="match status" value="1"/>
</dbReference>
<name>A0A8S9ITI3_BRACR</name>
<dbReference type="Pfam" id="PF01612">
    <property type="entry name" value="DNA_pol_A_exo1"/>
    <property type="match status" value="1"/>
</dbReference>
<reference evidence="2" key="1">
    <citation type="submission" date="2019-12" db="EMBL/GenBank/DDBJ databases">
        <title>Genome sequencing and annotation of Brassica cretica.</title>
        <authorList>
            <person name="Studholme D.J."/>
            <person name="Sarris P.F."/>
        </authorList>
    </citation>
    <scope>NUCLEOTIDE SEQUENCE</scope>
    <source>
        <strain evidence="2">PFS-102/07</strain>
        <tissue evidence="2">Leaf</tissue>
    </source>
</reference>
<sequence length="178" mass="20743">MFKIVTEKCHLFIKEISALTDNAGHVFWRSPCKRMHISTKDEDYLVGAIALHDETALLRPVFSDPRIYKVFHGAQNDVTCLQRDFHIYLANLFDTYTVCLVLEEPQKSLKGLLRIICKLQDWTKRPLSQIMLRYARSDTQYLLEITNVLTAELQRRISVSDLFPYPDEATVAENLFYL</sequence>
<dbReference type="GO" id="GO:0071038">
    <property type="term" value="P:TRAMP-dependent tRNA surveillance pathway"/>
    <property type="evidence" value="ECO:0007669"/>
    <property type="project" value="TreeGrafter"/>
</dbReference>
<dbReference type="GO" id="GO:0071036">
    <property type="term" value="P:nuclear polyadenylation-dependent snoRNA catabolic process"/>
    <property type="evidence" value="ECO:0007669"/>
    <property type="project" value="TreeGrafter"/>
</dbReference>
<feature type="domain" description="3'-5' exonuclease" evidence="1">
    <location>
        <begin position="2"/>
        <end position="154"/>
    </location>
</feature>
<dbReference type="GO" id="GO:0071044">
    <property type="term" value="P:histone mRNA catabolic process"/>
    <property type="evidence" value="ECO:0007669"/>
    <property type="project" value="TreeGrafter"/>
</dbReference>
<dbReference type="InterPro" id="IPR012337">
    <property type="entry name" value="RNaseH-like_sf"/>
</dbReference>